<feature type="transmembrane region" description="Helical" evidence="8">
    <location>
        <begin position="20"/>
        <end position="41"/>
    </location>
</feature>
<dbReference type="EMBL" id="CP043875">
    <property type="protein sequence ID" value="WOF16838.1"/>
    <property type="molecule type" value="Genomic_DNA"/>
</dbReference>
<dbReference type="RefSeq" id="WP_317136274.1">
    <property type="nucleotide sequence ID" value="NZ_CP043875.1"/>
</dbReference>
<keyword evidence="3" id="KW-1003">Cell membrane</keyword>
<dbReference type="InterPro" id="IPR035906">
    <property type="entry name" value="MetI-like_sf"/>
</dbReference>
<evidence type="ECO:0000256" key="1">
    <source>
        <dbReference type="ARBA" id="ARBA00004651"/>
    </source>
</evidence>
<evidence type="ECO:0000256" key="7">
    <source>
        <dbReference type="ARBA" id="ARBA00023136"/>
    </source>
</evidence>
<evidence type="ECO:0000259" key="9">
    <source>
        <dbReference type="PROSITE" id="PS50928"/>
    </source>
</evidence>
<evidence type="ECO:0000256" key="4">
    <source>
        <dbReference type="ARBA" id="ARBA00022692"/>
    </source>
</evidence>
<dbReference type="AlphaFoldDB" id="A0AA97FF12"/>
<reference evidence="10 11" key="1">
    <citation type="submission" date="2019-09" db="EMBL/GenBank/DDBJ databases">
        <title>The complete genome of Methanoplanus sp. FWC-SCC4.</title>
        <authorList>
            <person name="Chen S.-C."/>
            <person name="Zhou Y.-Z."/>
            <person name="Lai M.-C."/>
        </authorList>
    </citation>
    <scope>NUCLEOTIDE SEQUENCE [LARGE SCALE GENOMIC DNA]</scope>
    <source>
        <strain evidence="10 11">FWC-SCC4</strain>
    </source>
</reference>
<evidence type="ECO:0000256" key="6">
    <source>
        <dbReference type="ARBA" id="ARBA00022989"/>
    </source>
</evidence>
<keyword evidence="4 8" id="KW-0812">Transmembrane</keyword>
<keyword evidence="5" id="KW-0029">Amino-acid transport</keyword>
<feature type="transmembrane region" description="Helical" evidence="8">
    <location>
        <begin position="82"/>
        <end position="101"/>
    </location>
</feature>
<keyword evidence="11" id="KW-1185">Reference proteome</keyword>
<dbReference type="GO" id="GO:0043190">
    <property type="term" value="C:ATP-binding cassette (ABC) transporter complex"/>
    <property type="evidence" value="ECO:0007669"/>
    <property type="project" value="InterPro"/>
</dbReference>
<dbReference type="SUPFAM" id="SSF161098">
    <property type="entry name" value="MetI-like"/>
    <property type="match status" value="1"/>
</dbReference>
<feature type="transmembrane region" description="Helical" evidence="8">
    <location>
        <begin position="152"/>
        <end position="174"/>
    </location>
</feature>
<feature type="transmembrane region" description="Helical" evidence="8">
    <location>
        <begin position="53"/>
        <end position="76"/>
    </location>
</feature>
<keyword evidence="2 8" id="KW-0813">Transport</keyword>
<dbReference type="GO" id="GO:0006865">
    <property type="term" value="P:amino acid transport"/>
    <property type="evidence" value="ECO:0007669"/>
    <property type="project" value="UniProtKB-KW"/>
</dbReference>
<feature type="transmembrane region" description="Helical" evidence="8">
    <location>
        <begin position="186"/>
        <end position="208"/>
    </location>
</feature>
<dbReference type="Proteomes" id="UP001301797">
    <property type="component" value="Chromosome"/>
</dbReference>
<dbReference type="NCBIfam" id="TIGR01726">
    <property type="entry name" value="HEQRo_perm_3TM"/>
    <property type="match status" value="1"/>
</dbReference>
<dbReference type="GeneID" id="85230324"/>
<evidence type="ECO:0000256" key="8">
    <source>
        <dbReference type="RuleBase" id="RU363032"/>
    </source>
</evidence>
<evidence type="ECO:0000313" key="10">
    <source>
        <dbReference type="EMBL" id="WOF16838.1"/>
    </source>
</evidence>
<evidence type="ECO:0000313" key="11">
    <source>
        <dbReference type="Proteomes" id="UP001301797"/>
    </source>
</evidence>
<dbReference type="PANTHER" id="PTHR30614:SF0">
    <property type="entry name" value="L-CYSTINE TRANSPORT SYSTEM PERMEASE PROTEIN TCYL"/>
    <property type="match status" value="1"/>
</dbReference>
<dbReference type="KEGG" id="mefw:F1737_09120"/>
<keyword evidence="6 8" id="KW-1133">Transmembrane helix</keyword>
<sequence length="220" mass="23982">MDSDFLFNILLPALLNGLIITLQLILLAAPFGLTFGILIAVGRVYGGKSINLLCRLFVGFVKGCPLILLLFILYFGLPSVGIYLSAFMASIIGFICCNSAYNSEYIRGAILSVKEGQLVAASALGMTKRQAIIHIVLPQALRRAIPGLSNEFIYLIKYSSLAYMITLIELTGAGKLVFSKYFEPDVFLMIGVIYLALVTITTFCASMLEKKYAVPGTAQR</sequence>
<dbReference type="CDD" id="cd06261">
    <property type="entry name" value="TM_PBP2"/>
    <property type="match status" value="1"/>
</dbReference>
<evidence type="ECO:0000256" key="3">
    <source>
        <dbReference type="ARBA" id="ARBA00022475"/>
    </source>
</evidence>
<evidence type="ECO:0000256" key="5">
    <source>
        <dbReference type="ARBA" id="ARBA00022970"/>
    </source>
</evidence>
<protein>
    <submittedName>
        <fullName evidence="10">Amino acid ABC transporter permease</fullName>
    </submittedName>
</protein>
<comment type="subcellular location">
    <subcellularLocation>
        <location evidence="1 8">Cell membrane</location>
        <topology evidence="1 8">Multi-pass membrane protein</topology>
    </subcellularLocation>
</comment>
<organism evidence="10 11">
    <name type="scientific">Methanochimaera problematica</name>
    <dbReference type="NCBI Taxonomy" id="2609417"/>
    <lineage>
        <taxon>Archaea</taxon>
        <taxon>Methanobacteriati</taxon>
        <taxon>Methanobacteriota</taxon>
        <taxon>Stenosarchaea group</taxon>
        <taxon>Methanomicrobia</taxon>
        <taxon>Methanomicrobiales</taxon>
        <taxon>Methanomicrobiaceae</taxon>
        <taxon>Methanochimaera</taxon>
    </lineage>
</organism>
<dbReference type="InterPro" id="IPR000515">
    <property type="entry name" value="MetI-like"/>
</dbReference>
<dbReference type="Gene3D" id="1.10.3720.10">
    <property type="entry name" value="MetI-like"/>
    <property type="match status" value="1"/>
</dbReference>
<evidence type="ECO:0000256" key="2">
    <source>
        <dbReference type="ARBA" id="ARBA00022448"/>
    </source>
</evidence>
<dbReference type="InterPro" id="IPR043429">
    <property type="entry name" value="ArtM/GltK/GlnP/TcyL/YhdX-like"/>
</dbReference>
<dbReference type="PANTHER" id="PTHR30614">
    <property type="entry name" value="MEMBRANE COMPONENT OF AMINO ACID ABC TRANSPORTER"/>
    <property type="match status" value="1"/>
</dbReference>
<keyword evidence="7 8" id="KW-0472">Membrane</keyword>
<feature type="domain" description="ABC transmembrane type-1" evidence="9">
    <location>
        <begin position="14"/>
        <end position="205"/>
    </location>
</feature>
<dbReference type="GO" id="GO:0022857">
    <property type="term" value="F:transmembrane transporter activity"/>
    <property type="evidence" value="ECO:0007669"/>
    <property type="project" value="InterPro"/>
</dbReference>
<comment type="similarity">
    <text evidence="8">Belongs to the binding-protein-dependent transport system permease family.</text>
</comment>
<accession>A0AA97FF12</accession>
<dbReference type="InterPro" id="IPR010065">
    <property type="entry name" value="AA_ABC_transptr_permease_3TM"/>
</dbReference>
<dbReference type="PROSITE" id="PS50928">
    <property type="entry name" value="ABC_TM1"/>
    <property type="match status" value="1"/>
</dbReference>
<dbReference type="Pfam" id="PF00528">
    <property type="entry name" value="BPD_transp_1"/>
    <property type="match status" value="1"/>
</dbReference>
<gene>
    <name evidence="10" type="ORF">F1737_09120</name>
</gene>
<proteinExistence type="inferred from homology"/>
<name>A0AA97FF12_9EURY</name>